<sequence length="166" mass="19310">MFQGSVRNSTVCVRGQHEASVECCPFLILPLPLLPSGDSEQQYSLEDSWCACFRSSVLDGDNQMYCDICEEKTDAEAMSQIEEYPQVLMLHLKRFEFDYTWMRYTKNSSIVEIPLSLNVEKHRYDLYAIADHVGSYTGGHYFAHIRSYETQSWYTFNDARVEKDQL</sequence>
<protein>
    <recommendedName>
        <fullName evidence="1">USP domain-containing protein</fullName>
    </recommendedName>
</protein>
<dbReference type="Pfam" id="PF00443">
    <property type="entry name" value="UCH"/>
    <property type="match status" value="1"/>
</dbReference>
<organism evidence="2 3">
    <name type="scientific">Conger conger</name>
    <name type="common">Conger eel</name>
    <name type="synonym">Muraena conger</name>
    <dbReference type="NCBI Taxonomy" id="82655"/>
    <lineage>
        <taxon>Eukaryota</taxon>
        <taxon>Metazoa</taxon>
        <taxon>Chordata</taxon>
        <taxon>Craniata</taxon>
        <taxon>Vertebrata</taxon>
        <taxon>Euteleostomi</taxon>
        <taxon>Actinopterygii</taxon>
        <taxon>Neopterygii</taxon>
        <taxon>Teleostei</taxon>
        <taxon>Anguilliformes</taxon>
        <taxon>Congridae</taxon>
        <taxon>Conger</taxon>
    </lineage>
</organism>
<dbReference type="PANTHER" id="PTHR24006:SF899">
    <property type="entry name" value="UBIQUITIN CARBOXYL-TERMINAL HYDROLASE"/>
    <property type="match status" value="1"/>
</dbReference>
<dbReference type="GO" id="GO:0005829">
    <property type="term" value="C:cytosol"/>
    <property type="evidence" value="ECO:0007669"/>
    <property type="project" value="TreeGrafter"/>
</dbReference>
<dbReference type="InterPro" id="IPR028889">
    <property type="entry name" value="USP"/>
</dbReference>
<keyword evidence="3" id="KW-1185">Reference proteome</keyword>
<reference evidence="2" key="1">
    <citation type="journal article" date="2023" name="Science">
        <title>Genome structures resolve the early diversification of teleost fishes.</title>
        <authorList>
            <person name="Parey E."/>
            <person name="Louis A."/>
            <person name="Montfort J."/>
            <person name="Bouchez O."/>
            <person name="Roques C."/>
            <person name="Iampietro C."/>
            <person name="Lluch J."/>
            <person name="Castinel A."/>
            <person name="Donnadieu C."/>
            <person name="Desvignes T."/>
            <person name="Floi Bucao C."/>
            <person name="Jouanno E."/>
            <person name="Wen M."/>
            <person name="Mejri S."/>
            <person name="Dirks R."/>
            <person name="Jansen H."/>
            <person name="Henkel C."/>
            <person name="Chen W.J."/>
            <person name="Zahm M."/>
            <person name="Cabau C."/>
            <person name="Klopp C."/>
            <person name="Thompson A.W."/>
            <person name="Robinson-Rechavi M."/>
            <person name="Braasch I."/>
            <person name="Lecointre G."/>
            <person name="Bobe J."/>
            <person name="Postlethwait J.H."/>
            <person name="Berthelot C."/>
            <person name="Roest Crollius H."/>
            <person name="Guiguen Y."/>
        </authorList>
    </citation>
    <scope>NUCLEOTIDE SEQUENCE</scope>
    <source>
        <strain evidence="2">Concon-B</strain>
    </source>
</reference>
<dbReference type="Gene3D" id="3.90.70.10">
    <property type="entry name" value="Cysteine proteinases"/>
    <property type="match status" value="1"/>
</dbReference>
<evidence type="ECO:0000259" key="1">
    <source>
        <dbReference type="PROSITE" id="PS50235"/>
    </source>
</evidence>
<evidence type="ECO:0000313" key="2">
    <source>
        <dbReference type="EMBL" id="KAJ8268751.1"/>
    </source>
</evidence>
<dbReference type="SUPFAM" id="SSF54001">
    <property type="entry name" value="Cysteine proteinases"/>
    <property type="match status" value="1"/>
</dbReference>
<dbReference type="InterPro" id="IPR050164">
    <property type="entry name" value="Peptidase_C19"/>
</dbReference>
<dbReference type="Proteomes" id="UP001152803">
    <property type="component" value="Unassembled WGS sequence"/>
</dbReference>
<dbReference type="AlphaFoldDB" id="A0A9Q1HXX7"/>
<comment type="caution">
    <text evidence="2">The sequence shown here is derived from an EMBL/GenBank/DDBJ whole genome shotgun (WGS) entry which is preliminary data.</text>
</comment>
<dbReference type="GO" id="GO:0016579">
    <property type="term" value="P:protein deubiquitination"/>
    <property type="evidence" value="ECO:0007669"/>
    <property type="project" value="InterPro"/>
</dbReference>
<dbReference type="EMBL" id="JAFJMO010000008">
    <property type="protein sequence ID" value="KAJ8268751.1"/>
    <property type="molecule type" value="Genomic_DNA"/>
</dbReference>
<feature type="non-terminal residue" evidence="2">
    <location>
        <position position="1"/>
    </location>
</feature>
<dbReference type="InterPro" id="IPR038765">
    <property type="entry name" value="Papain-like_cys_pep_sf"/>
</dbReference>
<dbReference type="PROSITE" id="PS00973">
    <property type="entry name" value="USP_2"/>
    <property type="match status" value="1"/>
</dbReference>
<dbReference type="OrthoDB" id="292964at2759"/>
<dbReference type="PANTHER" id="PTHR24006">
    <property type="entry name" value="UBIQUITIN CARBOXYL-TERMINAL HYDROLASE"/>
    <property type="match status" value="1"/>
</dbReference>
<dbReference type="GO" id="GO:0005634">
    <property type="term" value="C:nucleus"/>
    <property type="evidence" value="ECO:0007669"/>
    <property type="project" value="TreeGrafter"/>
</dbReference>
<evidence type="ECO:0000313" key="3">
    <source>
        <dbReference type="Proteomes" id="UP001152803"/>
    </source>
</evidence>
<proteinExistence type="predicted"/>
<gene>
    <name evidence="2" type="ORF">COCON_G00113580</name>
</gene>
<feature type="domain" description="USP" evidence="1">
    <location>
        <begin position="1"/>
        <end position="166"/>
    </location>
</feature>
<accession>A0A9Q1HXX7</accession>
<dbReference type="GO" id="GO:0004843">
    <property type="term" value="F:cysteine-type deubiquitinase activity"/>
    <property type="evidence" value="ECO:0007669"/>
    <property type="project" value="InterPro"/>
</dbReference>
<dbReference type="InterPro" id="IPR018200">
    <property type="entry name" value="USP_CS"/>
</dbReference>
<dbReference type="PROSITE" id="PS50235">
    <property type="entry name" value="USP_3"/>
    <property type="match status" value="1"/>
</dbReference>
<name>A0A9Q1HXX7_CONCO</name>
<dbReference type="InterPro" id="IPR001394">
    <property type="entry name" value="Peptidase_C19_UCH"/>
</dbReference>